<feature type="transmembrane region" description="Helical" evidence="2">
    <location>
        <begin position="6"/>
        <end position="23"/>
    </location>
</feature>
<protein>
    <submittedName>
        <fullName evidence="3">Uncharacterized protein</fullName>
    </submittedName>
</protein>
<evidence type="ECO:0000256" key="2">
    <source>
        <dbReference type="SAM" id="Phobius"/>
    </source>
</evidence>
<dbReference type="PANTHER" id="PTHR22835">
    <property type="entry name" value="ZINC FINGER FYVE DOMAIN CONTAINING PROTEIN"/>
    <property type="match status" value="1"/>
</dbReference>
<keyword evidence="2" id="KW-0472">Membrane</keyword>
<keyword evidence="2" id="KW-0812">Transmembrane</keyword>
<proteinExistence type="inferred from homology"/>
<comment type="similarity">
    <text evidence="1">Belongs to the 'GDSL' lipolytic enzyme family.</text>
</comment>
<evidence type="ECO:0000313" key="3">
    <source>
        <dbReference type="EMBL" id="CAI9263699.1"/>
    </source>
</evidence>
<sequence length="155" mass="17019">MEFSSWFWFFTGLILMVLQQLLWNRILYANGCYTSIFSFVDSVADTGNVKQLAAISHKDVQSLQFPYGETFFHKPTGSASRGHLIIDFLAESLGLLLILPFMHGAESDNVVALGPGVNYAVVAATALDTSFLEARGIVGPIAKKSLGVQLTWFKP</sequence>
<evidence type="ECO:0000313" key="4">
    <source>
        <dbReference type="Proteomes" id="UP001177003"/>
    </source>
</evidence>
<dbReference type="EMBL" id="OX465086">
    <property type="protein sequence ID" value="CAI9263699.1"/>
    <property type="molecule type" value="Genomic_DNA"/>
</dbReference>
<gene>
    <name evidence="3" type="ORF">LSALG_LOCUS4378</name>
</gene>
<dbReference type="Gene3D" id="3.40.50.1110">
    <property type="entry name" value="SGNH hydrolase"/>
    <property type="match status" value="1"/>
</dbReference>
<accession>A0AA35Y1R8</accession>
<dbReference type="PANTHER" id="PTHR22835:SF631">
    <property type="entry name" value="SINAPINE ESTERASE"/>
    <property type="match status" value="1"/>
</dbReference>
<dbReference type="Proteomes" id="UP001177003">
    <property type="component" value="Chromosome 0"/>
</dbReference>
<keyword evidence="2" id="KW-1133">Transmembrane helix</keyword>
<keyword evidence="4" id="KW-1185">Reference proteome</keyword>
<name>A0AA35Y1R8_LACSI</name>
<dbReference type="AlphaFoldDB" id="A0AA35Y1R8"/>
<dbReference type="InterPro" id="IPR036514">
    <property type="entry name" value="SGNH_hydro_sf"/>
</dbReference>
<evidence type="ECO:0000256" key="1">
    <source>
        <dbReference type="ARBA" id="ARBA00008668"/>
    </source>
</evidence>
<organism evidence="3 4">
    <name type="scientific">Lactuca saligna</name>
    <name type="common">Willowleaf lettuce</name>
    <dbReference type="NCBI Taxonomy" id="75948"/>
    <lineage>
        <taxon>Eukaryota</taxon>
        <taxon>Viridiplantae</taxon>
        <taxon>Streptophyta</taxon>
        <taxon>Embryophyta</taxon>
        <taxon>Tracheophyta</taxon>
        <taxon>Spermatophyta</taxon>
        <taxon>Magnoliopsida</taxon>
        <taxon>eudicotyledons</taxon>
        <taxon>Gunneridae</taxon>
        <taxon>Pentapetalae</taxon>
        <taxon>asterids</taxon>
        <taxon>campanulids</taxon>
        <taxon>Asterales</taxon>
        <taxon>Asteraceae</taxon>
        <taxon>Cichorioideae</taxon>
        <taxon>Cichorieae</taxon>
        <taxon>Lactucinae</taxon>
        <taxon>Lactuca</taxon>
    </lineage>
</organism>
<reference evidence="3" key="1">
    <citation type="submission" date="2023-04" db="EMBL/GenBank/DDBJ databases">
        <authorList>
            <person name="Vijverberg K."/>
            <person name="Xiong W."/>
            <person name="Schranz E."/>
        </authorList>
    </citation>
    <scope>NUCLEOTIDE SEQUENCE</scope>
</reference>